<dbReference type="Gramene" id="QL04p037144:mrna">
    <property type="protein sequence ID" value="QL04p037144:mrna"/>
    <property type="gene ID" value="QL04p037144"/>
</dbReference>
<name>A0A7N2LEJ7_QUELO</name>
<reference evidence="8" key="2">
    <citation type="submission" date="2021-01" db="UniProtKB">
        <authorList>
            <consortium name="EnsemblPlants"/>
        </authorList>
    </citation>
    <scope>IDENTIFICATION</scope>
</reference>
<dbReference type="GO" id="GO:0007064">
    <property type="term" value="P:mitotic sister chromatid cohesion"/>
    <property type="evidence" value="ECO:0007669"/>
    <property type="project" value="InterPro"/>
</dbReference>
<dbReference type="InParanoid" id="A0A7N2LEJ7"/>
<keyword evidence="9" id="KW-1185">Reference proteome</keyword>
<protein>
    <submittedName>
        <fullName evidence="8">Uncharacterized protein</fullName>
    </submittedName>
</protein>
<evidence type="ECO:0000256" key="2">
    <source>
        <dbReference type="ARBA" id="ARBA00022618"/>
    </source>
</evidence>
<comment type="subcellular location">
    <subcellularLocation>
        <location evidence="1">Nucleus</location>
    </subcellularLocation>
</comment>
<dbReference type="EnsemblPlants" id="QL04p037144:mrna">
    <property type="protein sequence ID" value="QL04p037144:mrna"/>
    <property type="gene ID" value="QL04p037144"/>
</dbReference>
<dbReference type="GO" id="GO:0005634">
    <property type="term" value="C:nucleus"/>
    <property type="evidence" value="ECO:0007669"/>
    <property type="project" value="UniProtKB-SubCell"/>
</dbReference>
<organism evidence="8 9">
    <name type="scientific">Quercus lobata</name>
    <name type="common">Valley oak</name>
    <dbReference type="NCBI Taxonomy" id="97700"/>
    <lineage>
        <taxon>Eukaryota</taxon>
        <taxon>Viridiplantae</taxon>
        <taxon>Streptophyta</taxon>
        <taxon>Embryophyta</taxon>
        <taxon>Tracheophyta</taxon>
        <taxon>Spermatophyta</taxon>
        <taxon>Magnoliopsida</taxon>
        <taxon>eudicotyledons</taxon>
        <taxon>Gunneridae</taxon>
        <taxon>Pentapetalae</taxon>
        <taxon>rosids</taxon>
        <taxon>fabids</taxon>
        <taxon>Fagales</taxon>
        <taxon>Fagaceae</taxon>
        <taxon>Quercus</taxon>
    </lineage>
</organism>
<dbReference type="EMBL" id="LRBV02000004">
    <property type="status" value="NOT_ANNOTATED_CDS"/>
    <property type="molecule type" value="Genomic_DNA"/>
</dbReference>
<keyword evidence="2" id="KW-0132">Cell division</keyword>
<evidence type="ECO:0000256" key="3">
    <source>
        <dbReference type="ARBA" id="ARBA00022763"/>
    </source>
</evidence>
<dbReference type="GO" id="GO:0006281">
    <property type="term" value="P:DNA repair"/>
    <property type="evidence" value="ECO:0007669"/>
    <property type="project" value="UniProtKB-KW"/>
</dbReference>
<reference evidence="8 9" key="1">
    <citation type="journal article" date="2016" name="G3 (Bethesda)">
        <title>First Draft Assembly and Annotation of the Genome of a California Endemic Oak Quercus lobata Nee (Fagaceae).</title>
        <authorList>
            <person name="Sork V.L."/>
            <person name="Fitz-Gibbon S.T."/>
            <person name="Puiu D."/>
            <person name="Crepeau M."/>
            <person name="Gugger P.F."/>
            <person name="Sherman R."/>
            <person name="Stevens K."/>
            <person name="Langley C.H."/>
            <person name="Pellegrini M."/>
            <person name="Salzberg S.L."/>
        </authorList>
    </citation>
    <scope>NUCLEOTIDE SEQUENCE [LARGE SCALE GENOMIC DNA]</scope>
    <source>
        <strain evidence="8 9">cv. SW786</strain>
    </source>
</reference>
<keyword evidence="7" id="KW-0131">Cell cycle</keyword>
<dbReference type="AlphaFoldDB" id="A0A7N2LEJ7"/>
<dbReference type="InterPro" id="IPR039776">
    <property type="entry name" value="Pds5"/>
</dbReference>
<accession>A0A7N2LEJ7</accession>
<evidence type="ECO:0000256" key="5">
    <source>
        <dbReference type="ARBA" id="ARBA00023204"/>
    </source>
</evidence>
<evidence type="ECO:0000256" key="6">
    <source>
        <dbReference type="ARBA" id="ARBA00023242"/>
    </source>
</evidence>
<dbReference type="GO" id="GO:0051301">
    <property type="term" value="P:cell division"/>
    <property type="evidence" value="ECO:0007669"/>
    <property type="project" value="UniProtKB-KW"/>
</dbReference>
<keyword evidence="5" id="KW-0234">DNA repair</keyword>
<dbReference type="InterPro" id="IPR016024">
    <property type="entry name" value="ARM-type_fold"/>
</dbReference>
<dbReference type="Proteomes" id="UP000594261">
    <property type="component" value="Chromosome 4"/>
</dbReference>
<evidence type="ECO:0000313" key="8">
    <source>
        <dbReference type="EnsemblPlants" id="QL04p037144:mrna"/>
    </source>
</evidence>
<keyword evidence="6" id="KW-0539">Nucleus</keyword>
<dbReference type="GO" id="GO:0035825">
    <property type="term" value="P:homologous recombination"/>
    <property type="evidence" value="ECO:0007669"/>
    <property type="project" value="UniProtKB-ARBA"/>
</dbReference>
<dbReference type="SUPFAM" id="SSF48371">
    <property type="entry name" value="ARM repeat"/>
    <property type="match status" value="1"/>
</dbReference>
<evidence type="ECO:0000313" key="9">
    <source>
        <dbReference type="Proteomes" id="UP000594261"/>
    </source>
</evidence>
<keyword evidence="4" id="KW-0498">Mitosis</keyword>
<evidence type="ECO:0000256" key="7">
    <source>
        <dbReference type="ARBA" id="ARBA00023306"/>
    </source>
</evidence>
<keyword evidence="3" id="KW-0227">DNA damage</keyword>
<evidence type="ECO:0000256" key="1">
    <source>
        <dbReference type="ARBA" id="ARBA00004123"/>
    </source>
</evidence>
<dbReference type="PANTHER" id="PTHR12663">
    <property type="entry name" value="ANDROGEN INDUCED INHIBITOR OF PROLIFERATION AS3 / PDS5-RELATED"/>
    <property type="match status" value="1"/>
</dbReference>
<dbReference type="Pfam" id="PF20168">
    <property type="entry name" value="PDS5"/>
    <property type="match status" value="1"/>
</dbReference>
<dbReference type="PANTHER" id="PTHR12663:SF69">
    <property type="entry name" value="SISTER CHROMATID COHESION PROTEIN PDS5 HOMOLOG E"/>
    <property type="match status" value="1"/>
</dbReference>
<proteinExistence type="predicted"/>
<dbReference type="GO" id="GO:0000785">
    <property type="term" value="C:chromatin"/>
    <property type="evidence" value="ECO:0007669"/>
    <property type="project" value="TreeGrafter"/>
</dbReference>
<evidence type="ECO:0000256" key="4">
    <source>
        <dbReference type="ARBA" id="ARBA00022776"/>
    </source>
</evidence>
<sequence length="346" mass="39544">MSTMEEDVYKRIRELEKQLKEAGDRLLNPPSSIDDLLTLLDEIENLLAYVEQAPSKSMQGALLPSVKALINNKLLRHDEMDVKVSVVSCIIQITRITVPDAPYKDEQMKEIFQLIVVAFENMSHVSPRSYKKVASILDTIAKVKLCLVMLDLECDALVVKMFQSFLTIIRSNHLPIVLSTMETIMNLVIDESEDISLDFLSSLFASIRRESQNVSPTSWKFGEQIIIRINAQLEKIMSPTQKLLSKLKDALDVKIDYDESATFKSFMIHEDLHVDKVQKVNTKVQDKIVPVQHIDFVFPEEFYGVVELKVILLSVLPRVISDMKEVLSTKALILHHYKTRGRVFLN</sequence>